<evidence type="ECO:0000313" key="2">
    <source>
        <dbReference type="EMBL" id="PZX53364.1"/>
    </source>
</evidence>
<sequence>MPLTPLTSRPSFEENPKFAKAAHNLSTLLVAIEKKNIPESVEFQINEIMAGVNNFPGPDPELLKQIKSAQVAILKLLENDLGIVAKNHYQLQWFALGMTAFGVPLGVVFGASLGNMAFIGIGLPIGMAIGIAVGTSKDKETESKGKQLDWSAK</sequence>
<proteinExistence type="predicted"/>
<keyword evidence="3" id="KW-1185">Reference proteome</keyword>
<evidence type="ECO:0000256" key="1">
    <source>
        <dbReference type="SAM" id="Phobius"/>
    </source>
</evidence>
<gene>
    <name evidence="2" type="ORF">LV85_01782</name>
</gene>
<dbReference type="RefSeq" id="WP_111318398.1">
    <property type="nucleotide sequence ID" value="NZ_QKZT01000006.1"/>
</dbReference>
<evidence type="ECO:0000313" key="3">
    <source>
        <dbReference type="Proteomes" id="UP000248882"/>
    </source>
</evidence>
<keyword evidence="1" id="KW-0472">Membrane</keyword>
<feature type="transmembrane region" description="Helical" evidence="1">
    <location>
        <begin position="117"/>
        <end position="136"/>
    </location>
</feature>
<dbReference type="AlphaFoldDB" id="A0A2W7QYI8"/>
<keyword evidence="1" id="KW-0812">Transmembrane</keyword>
<organism evidence="2 3">
    <name type="scientific">Algoriphagus chordae</name>
    <dbReference type="NCBI Taxonomy" id="237019"/>
    <lineage>
        <taxon>Bacteria</taxon>
        <taxon>Pseudomonadati</taxon>
        <taxon>Bacteroidota</taxon>
        <taxon>Cytophagia</taxon>
        <taxon>Cytophagales</taxon>
        <taxon>Cyclobacteriaceae</taxon>
        <taxon>Algoriphagus</taxon>
    </lineage>
</organism>
<accession>A0A2W7QYI8</accession>
<feature type="transmembrane region" description="Helical" evidence="1">
    <location>
        <begin position="93"/>
        <end position="111"/>
    </location>
</feature>
<keyword evidence="1" id="KW-1133">Transmembrane helix</keyword>
<dbReference type="OrthoDB" id="769130at2"/>
<protein>
    <submittedName>
        <fullName evidence="2">Uncharacterized protein</fullName>
    </submittedName>
</protein>
<reference evidence="2 3" key="1">
    <citation type="submission" date="2018-06" db="EMBL/GenBank/DDBJ databases">
        <title>Genomic Encyclopedia of Archaeal and Bacterial Type Strains, Phase II (KMG-II): from individual species to whole genera.</title>
        <authorList>
            <person name="Goeker M."/>
        </authorList>
    </citation>
    <scope>NUCLEOTIDE SEQUENCE [LARGE SCALE GENOMIC DNA]</scope>
    <source>
        <strain evidence="2 3">DSM 19830</strain>
    </source>
</reference>
<dbReference type="Proteomes" id="UP000248882">
    <property type="component" value="Unassembled WGS sequence"/>
</dbReference>
<comment type="caution">
    <text evidence="2">The sequence shown here is derived from an EMBL/GenBank/DDBJ whole genome shotgun (WGS) entry which is preliminary data.</text>
</comment>
<name>A0A2W7QYI8_9BACT</name>
<dbReference type="EMBL" id="QKZT01000006">
    <property type="protein sequence ID" value="PZX53364.1"/>
    <property type="molecule type" value="Genomic_DNA"/>
</dbReference>